<keyword evidence="5 10" id="KW-0732">Signal</keyword>
<dbReference type="Gene3D" id="3.40.50.1820">
    <property type="entry name" value="alpha/beta hydrolase"/>
    <property type="match status" value="1"/>
</dbReference>
<dbReference type="InterPro" id="IPR029058">
    <property type="entry name" value="AB_hydrolase_fold"/>
</dbReference>
<keyword evidence="8" id="KW-1015">Disulfide bond</keyword>
<keyword evidence="2" id="KW-0719">Serine esterase</keyword>
<gene>
    <name evidence="11" type="ORF">ASPSYDRAFT_293049</name>
</gene>
<dbReference type="STRING" id="1036612.A0A1L9TXK3"/>
<evidence type="ECO:0000256" key="5">
    <source>
        <dbReference type="ARBA" id="ARBA00022729"/>
    </source>
</evidence>
<sequence>MGPSRLLLPILTLGSTVLAQDQFRSRCESFAAKVDIPNVKVNLANYVAGGTNVSLADNVKSCDQKSQPVSADMCRVAMAVATSNASEITLEAWLPRDYTGRFLSTGNGGLGGCIQYDDLAYTTGLGFATVGANNGHNGTSGEPFYKAPEVLEDFVYRSVHTGIVVGKQVTKLFYDEGFDKSYYLGCSTGGRQGMKLAQDFPDELDGIVAGAPAFNWNGLLSFSGNIYPITGPEGSATFLSVDKWSLVHDEIIRQCDGLDGAKDGIIEDTDLCHPNVTTILCKSGSASDKCLTAAQVNTVHQILSPLLSSNGSLIYPRMQPGSEVFAAPAVYTGEPFKYSSDWWKYVVYSDPNWDPTTWNVKDAEAAIKQNPYNIATWNADLSALRDAGTKLLTYHGLQDQLISSDNSKFYYDRLQKTMGLKPNQLDEFYRFFQISGMAHCSDGDGAYGIGNLADGYSGSTEPEDNVLMAMVQWVEEGIPPETVRGASFTDGAGSSVKYHRKHCRFPHRNVFKGPGNYTDENAWECILP</sequence>
<dbReference type="SMR" id="A0A1L9TXK3"/>
<keyword evidence="3" id="KW-0858">Xylan degradation</keyword>
<evidence type="ECO:0000256" key="7">
    <source>
        <dbReference type="ARBA" id="ARBA00022837"/>
    </source>
</evidence>
<evidence type="ECO:0000256" key="3">
    <source>
        <dbReference type="ARBA" id="ARBA00022651"/>
    </source>
</evidence>
<organism evidence="11 12">
    <name type="scientific">Aspergillus sydowii CBS 593.65</name>
    <dbReference type="NCBI Taxonomy" id="1036612"/>
    <lineage>
        <taxon>Eukaryota</taxon>
        <taxon>Fungi</taxon>
        <taxon>Dikarya</taxon>
        <taxon>Ascomycota</taxon>
        <taxon>Pezizomycotina</taxon>
        <taxon>Eurotiomycetes</taxon>
        <taxon>Eurotiomycetidae</taxon>
        <taxon>Eurotiales</taxon>
        <taxon>Aspergillaceae</taxon>
        <taxon>Aspergillus</taxon>
        <taxon>Aspergillus subgen. Nidulantes</taxon>
    </lineage>
</organism>
<keyword evidence="6 10" id="KW-0378">Hydrolase</keyword>
<keyword evidence="7" id="KW-0106">Calcium</keyword>
<evidence type="ECO:0000256" key="10">
    <source>
        <dbReference type="RuleBase" id="RU361238"/>
    </source>
</evidence>
<dbReference type="Proteomes" id="UP000184356">
    <property type="component" value="Unassembled WGS sequence"/>
</dbReference>
<evidence type="ECO:0000256" key="6">
    <source>
        <dbReference type="ARBA" id="ARBA00022801"/>
    </source>
</evidence>
<proteinExistence type="inferred from homology"/>
<evidence type="ECO:0000256" key="2">
    <source>
        <dbReference type="ARBA" id="ARBA00022487"/>
    </source>
</evidence>
<dbReference type="VEuPathDB" id="FungiDB:ASPSYDRAFT_293049"/>
<dbReference type="GO" id="GO:0046872">
    <property type="term" value="F:metal ion binding"/>
    <property type="evidence" value="ECO:0007669"/>
    <property type="project" value="UniProtKB-KW"/>
</dbReference>
<dbReference type="Pfam" id="PF07519">
    <property type="entry name" value="Tannase"/>
    <property type="match status" value="1"/>
</dbReference>
<reference evidence="12" key="1">
    <citation type="journal article" date="2017" name="Genome Biol.">
        <title>Comparative genomics reveals high biological diversity and specific adaptations in the industrially and medically important fungal genus Aspergillus.</title>
        <authorList>
            <person name="de Vries R.P."/>
            <person name="Riley R."/>
            <person name="Wiebenga A."/>
            <person name="Aguilar-Osorio G."/>
            <person name="Amillis S."/>
            <person name="Uchima C.A."/>
            <person name="Anderluh G."/>
            <person name="Asadollahi M."/>
            <person name="Askin M."/>
            <person name="Barry K."/>
            <person name="Battaglia E."/>
            <person name="Bayram O."/>
            <person name="Benocci T."/>
            <person name="Braus-Stromeyer S.A."/>
            <person name="Caldana C."/>
            <person name="Canovas D."/>
            <person name="Cerqueira G.C."/>
            <person name="Chen F."/>
            <person name="Chen W."/>
            <person name="Choi C."/>
            <person name="Clum A."/>
            <person name="Dos Santos R.A."/>
            <person name="Damasio A.R."/>
            <person name="Diallinas G."/>
            <person name="Emri T."/>
            <person name="Fekete E."/>
            <person name="Flipphi M."/>
            <person name="Freyberg S."/>
            <person name="Gallo A."/>
            <person name="Gournas C."/>
            <person name="Habgood R."/>
            <person name="Hainaut M."/>
            <person name="Harispe M.L."/>
            <person name="Henrissat B."/>
            <person name="Hilden K.S."/>
            <person name="Hope R."/>
            <person name="Hossain A."/>
            <person name="Karabika E."/>
            <person name="Karaffa L."/>
            <person name="Karanyi Z."/>
            <person name="Krasevec N."/>
            <person name="Kuo A."/>
            <person name="Kusch H."/>
            <person name="LaButti K."/>
            <person name="Lagendijk E.L."/>
            <person name="Lapidus A."/>
            <person name="Levasseur A."/>
            <person name="Lindquist E."/>
            <person name="Lipzen A."/>
            <person name="Logrieco A.F."/>
            <person name="MacCabe A."/>
            <person name="Maekelae M.R."/>
            <person name="Malavazi I."/>
            <person name="Melin P."/>
            <person name="Meyer V."/>
            <person name="Mielnichuk N."/>
            <person name="Miskei M."/>
            <person name="Molnar A.P."/>
            <person name="Mule G."/>
            <person name="Ngan C.Y."/>
            <person name="Orejas M."/>
            <person name="Orosz E."/>
            <person name="Ouedraogo J.P."/>
            <person name="Overkamp K.M."/>
            <person name="Park H.-S."/>
            <person name="Perrone G."/>
            <person name="Piumi F."/>
            <person name="Punt P.J."/>
            <person name="Ram A.F."/>
            <person name="Ramon A."/>
            <person name="Rauscher S."/>
            <person name="Record E."/>
            <person name="Riano-Pachon D.M."/>
            <person name="Robert V."/>
            <person name="Roehrig J."/>
            <person name="Ruller R."/>
            <person name="Salamov A."/>
            <person name="Salih N.S."/>
            <person name="Samson R.A."/>
            <person name="Sandor E."/>
            <person name="Sanguinetti M."/>
            <person name="Schuetze T."/>
            <person name="Sepcic K."/>
            <person name="Shelest E."/>
            <person name="Sherlock G."/>
            <person name="Sophianopoulou V."/>
            <person name="Squina F.M."/>
            <person name="Sun H."/>
            <person name="Susca A."/>
            <person name="Todd R.B."/>
            <person name="Tsang A."/>
            <person name="Unkles S.E."/>
            <person name="van de Wiele N."/>
            <person name="van Rossen-Uffink D."/>
            <person name="Oliveira J.V."/>
            <person name="Vesth T.C."/>
            <person name="Visser J."/>
            <person name="Yu J.-H."/>
            <person name="Zhou M."/>
            <person name="Andersen M.R."/>
            <person name="Archer D.B."/>
            <person name="Baker S.E."/>
            <person name="Benoit I."/>
            <person name="Brakhage A.A."/>
            <person name="Braus G.H."/>
            <person name="Fischer R."/>
            <person name="Frisvad J.C."/>
            <person name="Goldman G.H."/>
            <person name="Houbraken J."/>
            <person name="Oakley B."/>
            <person name="Pocsi I."/>
            <person name="Scazzocchio C."/>
            <person name="Seiboth B."/>
            <person name="vanKuyk P.A."/>
            <person name="Wortman J."/>
            <person name="Dyer P.S."/>
            <person name="Grigoriev I.V."/>
        </authorList>
    </citation>
    <scope>NUCLEOTIDE SEQUENCE [LARGE SCALE GENOMIC DNA]</scope>
    <source>
        <strain evidence="12">CBS 593.65</strain>
    </source>
</reference>
<keyword evidence="3" id="KW-0119">Carbohydrate metabolism</keyword>
<keyword evidence="12" id="KW-1185">Reference proteome</keyword>
<dbReference type="PANTHER" id="PTHR33938">
    <property type="entry name" value="FERULOYL ESTERASE B-RELATED"/>
    <property type="match status" value="1"/>
</dbReference>
<evidence type="ECO:0000313" key="12">
    <source>
        <dbReference type="Proteomes" id="UP000184356"/>
    </source>
</evidence>
<feature type="chain" id="PRO_5011827586" description="Carboxylic ester hydrolase" evidence="10">
    <location>
        <begin position="20"/>
        <end position="528"/>
    </location>
</feature>
<dbReference type="GO" id="GO:0045493">
    <property type="term" value="P:xylan catabolic process"/>
    <property type="evidence" value="ECO:0007669"/>
    <property type="project" value="UniProtKB-KW"/>
</dbReference>
<dbReference type="RefSeq" id="XP_040707941.1">
    <property type="nucleotide sequence ID" value="XM_040844629.1"/>
</dbReference>
<dbReference type="EMBL" id="KV878582">
    <property type="protein sequence ID" value="OJJ64135.1"/>
    <property type="molecule type" value="Genomic_DNA"/>
</dbReference>
<comment type="catalytic activity">
    <reaction evidence="9">
        <text>feruloyl-polysaccharide + H2O = ferulate + polysaccharide.</text>
        <dbReference type="EC" id="3.1.1.73"/>
    </reaction>
</comment>
<dbReference type="GeneID" id="63760702"/>
<evidence type="ECO:0000256" key="4">
    <source>
        <dbReference type="ARBA" id="ARBA00022723"/>
    </source>
</evidence>
<evidence type="ECO:0000256" key="1">
    <source>
        <dbReference type="ARBA" id="ARBA00006249"/>
    </source>
</evidence>
<keyword evidence="3" id="KW-0624">Polysaccharide degradation</keyword>
<feature type="signal peptide" evidence="10">
    <location>
        <begin position="1"/>
        <end position="19"/>
    </location>
</feature>
<comment type="similarity">
    <text evidence="1 10">Belongs to the tannase family.</text>
</comment>
<protein>
    <recommendedName>
        <fullName evidence="10">Carboxylic ester hydrolase</fullName>
        <ecNumber evidence="10">3.1.1.-</ecNumber>
    </recommendedName>
</protein>
<keyword evidence="4" id="KW-0479">Metal-binding</keyword>
<name>A0A1L9TXK3_9EURO</name>
<dbReference type="AlphaFoldDB" id="A0A1L9TXK3"/>
<dbReference type="PANTHER" id="PTHR33938:SF15">
    <property type="entry name" value="FERULOYL ESTERASE B-RELATED"/>
    <property type="match status" value="1"/>
</dbReference>
<evidence type="ECO:0000256" key="9">
    <source>
        <dbReference type="ARBA" id="ARBA00034075"/>
    </source>
</evidence>
<accession>A0A1L9TXK3</accession>
<dbReference type="SUPFAM" id="SSF53474">
    <property type="entry name" value="alpha/beta-Hydrolases"/>
    <property type="match status" value="1"/>
</dbReference>
<dbReference type="EC" id="3.1.1.-" evidence="10"/>
<dbReference type="InterPro" id="IPR011118">
    <property type="entry name" value="Tannase/feruloyl_esterase"/>
</dbReference>
<dbReference type="GO" id="GO:0030600">
    <property type="term" value="F:feruloyl esterase activity"/>
    <property type="evidence" value="ECO:0007669"/>
    <property type="project" value="UniProtKB-EC"/>
</dbReference>
<dbReference type="ESTHER" id="9euro-a0a1l9txk3">
    <property type="family name" value="Tannase"/>
</dbReference>
<evidence type="ECO:0000256" key="8">
    <source>
        <dbReference type="ARBA" id="ARBA00023157"/>
    </source>
</evidence>
<dbReference type="OrthoDB" id="3039123at2759"/>
<evidence type="ECO:0000313" key="11">
    <source>
        <dbReference type="EMBL" id="OJJ64135.1"/>
    </source>
</evidence>